<dbReference type="GO" id="GO:0007584">
    <property type="term" value="P:response to nutrient"/>
    <property type="evidence" value="ECO:0007669"/>
    <property type="project" value="TreeGrafter"/>
</dbReference>
<proteinExistence type="predicted"/>
<gene>
    <name evidence="6" type="ORF">FN846DRAFT_890531</name>
</gene>
<dbReference type="InterPro" id="IPR005475">
    <property type="entry name" value="Transketolase-like_Pyr-bd"/>
</dbReference>
<dbReference type="SUPFAM" id="SSF52518">
    <property type="entry name" value="Thiamin diphosphate-binding fold (THDP-binding)"/>
    <property type="match status" value="1"/>
</dbReference>
<evidence type="ECO:0000256" key="1">
    <source>
        <dbReference type="ARBA" id="ARBA00001964"/>
    </source>
</evidence>
<accession>A0A5J5EWF7</accession>
<reference evidence="6 7" key="1">
    <citation type="submission" date="2019-09" db="EMBL/GenBank/DDBJ databases">
        <title>Draft genome of the ectomycorrhizal ascomycete Sphaerosporella brunnea.</title>
        <authorList>
            <consortium name="DOE Joint Genome Institute"/>
            <person name="Benucci G.M."/>
            <person name="Marozzi G."/>
            <person name="Antonielli L."/>
            <person name="Sanchez S."/>
            <person name="Marco P."/>
            <person name="Wang X."/>
            <person name="Falini L.B."/>
            <person name="Barry K."/>
            <person name="Haridas S."/>
            <person name="Lipzen A."/>
            <person name="Labutti K."/>
            <person name="Grigoriev I.V."/>
            <person name="Murat C."/>
            <person name="Martin F."/>
            <person name="Albertini E."/>
            <person name="Donnini D."/>
            <person name="Bonito G."/>
        </authorList>
    </citation>
    <scope>NUCLEOTIDE SEQUENCE [LARGE SCALE GENOMIC DNA]</scope>
    <source>
        <strain evidence="6 7">Sb_GMNB300</strain>
    </source>
</reference>
<dbReference type="Gene3D" id="3.40.50.920">
    <property type="match status" value="1"/>
</dbReference>
<dbReference type="Proteomes" id="UP000326924">
    <property type="component" value="Unassembled WGS sequence"/>
</dbReference>
<dbReference type="Pfam" id="PF02779">
    <property type="entry name" value="Transket_pyr"/>
    <property type="match status" value="1"/>
</dbReference>
<evidence type="ECO:0000313" key="6">
    <source>
        <dbReference type="EMBL" id="KAA8905495.1"/>
    </source>
</evidence>
<comment type="catalytic activity">
    <reaction evidence="4">
        <text>N(6)-[(R)-lipoyl]-L-lysyl-[protein] + 3-methyl-2-oxobutanoate + H(+) = N(6)-[(R)-S(8)-2-methylpropanoyldihydrolipoyl]-L-lysyl-[protein] + CO2</text>
        <dbReference type="Rhea" id="RHEA:13457"/>
        <dbReference type="Rhea" id="RHEA-COMP:10474"/>
        <dbReference type="Rhea" id="RHEA-COMP:10497"/>
        <dbReference type="ChEBI" id="CHEBI:11851"/>
        <dbReference type="ChEBI" id="CHEBI:15378"/>
        <dbReference type="ChEBI" id="CHEBI:16526"/>
        <dbReference type="ChEBI" id="CHEBI:83099"/>
        <dbReference type="ChEBI" id="CHEBI:83142"/>
        <dbReference type="EC" id="1.2.4.4"/>
    </reaction>
    <physiologicalReaction direction="left-to-right" evidence="4">
        <dbReference type="Rhea" id="RHEA:13458"/>
    </physiologicalReaction>
</comment>
<dbReference type="GO" id="GO:0006091">
    <property type="term" value="P:generation of precursor metabolites and energy"/>
    <property type="evidence" value="ECO:0007669"/>
    <property type="project" value="UniProtKB-ARBA"/>
</dbReference>
<dbReference type="OrthoDB" id="878at2759"/>
<feature type="domain" description="Transketolase-like pyrimidine-binding" evidence="5">
    <location>
        <begin position="84"/>
        <end position="261"/>
    </location>
</feature>
<evidence type="ECO:0000313" key="7">
    <source>
        <dbReference type="Proteomes" id="UP000326924"/>
    </source>
</evidence>
<keyword evidence="3" id="KW-0560">Oxidoreductase</keyword>
<evidence type="ECO:0000256" key="4">
    <source>
        <dbReference type="ARBA" id="ARBA00051764"/>
    </source>
</evidence>
<dbReference type="GO" id="GO:0009083">
    <property type="term" value="P:branched-chain amino acid catabolic process"/>
    <property type="evidence" value="ECO:0007669"/>
    <property type="project" value="TreeGrafter"/>
</dbReference>
<dbReference type="AlphaFoldDB" id="A0A5J5EWF7"/>
<dbReference type="EC" id="1.2.4.4" evidence="2"/>
<dbReference type="Pfam" id="PF02780">
    <property type="entry name" value="Transketolase_C"/>
    <property type="match status" value="1"/>
</dbReference>
<evidence type="ECO:0000256" key="3">
    <source>
        <dbReference type="ARBA" id="ARBA00023002"/>
    </source>
</evidence>
<dbReference type="InterPro" id="IPR009014">
    <property type="entry name" value="Transketo_C/PFOR_II"/>
</dbReference>
<dbReference type="CDD" id="cd07036">
    <property type="entry name" value="TPP_PYR_E1-PDHc-beta_like"/>
    <property type="match status" value="1"/>
</dbReference>
<protein>
    <recommendedName>
        <fullName evidence="2">3-methyl-2-oxobutanoate dehydrogenase (2-methylpropanoyl-transferring)</fullName>
        <ecNumber evidence="2">1.2.4.4</ecNumber>
    </recommendedName>
</protein>
<name>A0A5J5EWF7_9PEZI</name>
<dbReference type="InterPro" id="IPR029061">
    <property type="entry name" value="THDP-binding"/>
</dbReference>
<dbReference type="PANTHER" id="PTHR42980">
    <property type="entry name" value="2-OXOISOVALERATE DEHYDROGENASE SUBUNIT BETA-RELATED"/>
    <property type="match status" value="1"/>
</dbReference>
<sequence>MVPARRCLLSLSSSSSLRPSLAKAFVSASSSPRSYSSPAAPTTKRKLNLPIDLNASSYLAQTPQQALSLPELPDSVKSSKTKRLNLYQAINDGLSTILETDPKSLIFGEDVSFGGVFRCTTTLLDRFGSQRVFNTPLTEQGIMGFAIGLSGSGYTALPEIQFADYLFPAFDQLHNEASKWRYRSGGAESFNSGNLVVRMPCGAVGHGGLYHSQSPEGFFLGMQGVKVVIPRGPIQAKGLLIAAARAGDPIVFMEPKILYRGAIEEVPVGEYELPIGKAEVLQKGKDVTLVSYGTLVYTCEMAAKAAKEKLGVEVEVIDLRTVHPWDKKTVVDSVNKTGRCVVVHEASRTGGIGESVGAEVQERCFLRLEAPVTRITGWDTPMPLVFESLIVPDVARIFDGIKRVIEY</sequence>
<dbReference type="SMART" id="SM00861">
    <property type="entry name" value="Transket_pyr"/>
    <property type="match status" value="1"/>
</dbReference>
<dbReference type="PANTHER" id="PTHR42980:SF1">
    <property type="entry name" value="2-OXOISOVALERATE DEHYDROGENASE SUBUNIT BETA, MITOCHONDRIAL"/>
    <property type="match status" value="1"/>
</dbReference>
<dbReference type="InterPro" id="IPR033248">
    <property type="entry name" value="Transketolase_C"/>
</dbReference>
<keyword evidence="7" id="KW-1185">Reference proteome</keyword>
<comment type="cofactor">
    <cofactor evidence="1">
        <name>thiamine diphosphate</name>
        <dbReference type="ChEBI" id="CHEBI:58937"/>
    </cofactor>
</comment>
<dbReference type="EMBL" id="VXIS01000099">
    <property type="protein sequence ID" value="KAA8905495.1"/>
    <property type="molecule type" value="Genomic_DNA"/>
</dbReference>
<dbReference type="FunFam" id="3.40.50.970:FF:000001">
    <property type="entry name" value="Pyruvate dehydrogenase E1 beta subunit"/>
    <property type="match status" value="1"/>
</dbReference>
<comment type="caution">
    <text evidence="6">The sequence shown here is derived from an EMBL/GenBank/DDBJ whole genome shotgun (WGS) entry which is preliminary data.</text>
</comment>
<dbReference type="FunFam" id="3.40.50.920:FF:000001">
    <property type="entry name" value="Pyruvate dehydrogenase E1 beta subunit"/>
    <property type="match status" value="1"/>
</dbReference>
<evidence type="ECO:0000256" key="2">
    <source>
        <dbReference type="ARBA" id="ARBA00012277"/>
    </source>
</evidence>
<dbReference type="InParanoid" id="A0A5J5EWF7"/>
<dbReference type="Gene3D" id="3.40.50.970">
    <property type="match status" value="1"/>
</dbReference>
<organism evidence="6 7">
    <name type="scientific">Sphaerosporella brunnea</name>
    <dbReference type="NCBI Taxonomy" id="1250544"/>
    <lineage>
        <taxon>Eukaryota</taxon>
        <taxon>Fungi</taxon>
        <taxon>Dikarya</taxon>
        <taxon>Ascomycota</taxon>
        <taxon>Pezizomycotina</taxon>
        <taxon>Pezizomycetes</taxon>
        <taxon>Pezizales</taxon>
        <taxon>Pyronemataceae</taxon>
        <taxon>Sphaerosporella</taxon>
    </lineage>
</organism>
<dbReference type="GO" id="GO:0003863">
    <property type="term" value="F:branched-chain 2-oxo acid dehydrogenase activity"/>
    <property type="evidence" value="ECO:0007669"/>
    <property type="project" value="UniProtKB-EC"/>
</dbReference>
<evidence type="ECO:0000259" key="5">
    <source>
        <dbReference type="SMART" id="SM00861"/>
    </source>
</evidence>
<dbReference type="SUPFAM" id="SSF52922">
    <property type="entry name" value="TK C-terminal domain-like"/>
    <property type="match status" value="1"/>
</dbReference>